<feature type="coiled-coil region" evidence="1">
    <location>
        <begin position="89"/>
        <end position="116"/>
    </location>
</feature>
<gene>
    <name evidence="2" type="primary">Alkbh6</name>
    <name evidence="2" type="ORF">SNEC2469_LOCUS23858</name>
</gene>
<reference evidence="2" key="1">
    <citation type="submission" date="2021-02" db="EMBL/GenBank/DDBJ databases">
        <authorList>
            <person name="Dougan E. K."/>
            <person name="Rhodes N."/>
            <person name="Thang M."/>
            <person name="Chan C."/>
        </authorList>
    </citation>
    <scope>NUCLEOTIDE SEQUENCE</scope>
</reference>
<accession>A0A812Z1B0</accession>
<dbReference type="AlphaFoldDB" id="A0A812Z1B0"/>
<dbReference type="EMBL" id="CAJNJA010045063">
    <property type="protein sequence ID" value="CAE7806576.1"/>
    <property type="molecule type" value="Genomic_DNA"/>
</dbReference>
<feature type="non-terminal residue" evidence="2">
    <location>
        <position position="1"/>
    </location>
</feature>
<evidence type="ECO:0000256" key="1">
    <source>
        <dbReference type="SAM" id="Coils"/>
    </source>
</evidence>
<proteinExistence type="predicted"/>
<keyword evidence="1" id="KW-0175">Coiled coil</keyword>
<comment type="caution">
    <text evidence="2">The sequence shown here is derived from an EMBL/GenBank/DDBJ whole genome shotgun (WGS) entry which is preliminary data.</text>
</comment>
<evidence type="ECO:0000313" key="2">
    <source>
        <dbReference type="EMBL" id="CAE7806576.1"/>
    </source>
</evidence>
<dbReference type="Proteomes" id="UP000601435">
    <property type="component" value="Unassembled WGS sequence"/>
</dbReference>
<evidence type="ECO:0000313" key="3">
    <source>
        <dbReference type="Proteomes" id="UP000601435"/>
    </source>
</evidence>
<keyword evidence="3" id="KW-1185">Reference proteome</keyword>
<protein>
    <submittedName>
        <fullName evidence="2">Alkbh6 protein</fullName>
    </submittedName>
</protein>
<name>A0A812Z1B0_9DINO</name>
<dbReference type="OrthoDB" id="10656034at2759"/>
<sequence>MPTQYGNLTLEFASCAQNSSQYLAITLQEKADSLEEKHTLLLRRVRRAERDRDVAGKPGAAVQRSAEVEVAVRQLREEAAPVIARFMESEVLRSQLQACSEDLVRLKEEMAACKEELAEGLPKLAELEDDE</sequence>
<organism evidence="2 3">
    <name type="scientific">Symbiodinium necroappetens</name>
    <dbReference type="NCBI Taxonomy" id="1628268"/>
    <lineage>
        <taxon>Eukaryota</taxon>
        <taxon>Sar</taxon>
        <taxon>Alveolata</taxon>
        <taxon>Dinophyceae</taxon>
        <taxon>Suessiales</taxon>
        <taxon>Symbiodiniaceae</taxon>
        <taxon>Symbiodinium</taxon>
    </lineage>
</organism>